<dbReference type="EMBL" id="WHWB01033765">
    <property type="protein sequence ID" value="KAJ7417366.1"/>
    <property type="molecule type" value="Genomic_DNA"/>
</dbReference>
<accession>A0ABQ9DF01</accession>
<comment type="caution">
    <text evidence="1">The sequence shown here is derived from an EMBL/GenBank/DDBJ whole genome shotgun (WGS) entry which is preliminary data.</text>
</comment>
<gene>
    <name evidence="1" type="ORF">WISP_64863</name>
</gene>
<reference evidence="1" key="1">
    <citation type="submission" date="2019-10" db="EMBL/GenBank/DDBJ databases">
        <authorList>
            <person name="Soares A.E.R."/>
            <person name="Aleixo A."/>
            <person name="Schneider P."/>
            <person name="Miyaki C.Y."/>
            <person name="Schneider M.P."/>
            <person name="Mello C."/>
            <person name="Vasconcelos A.T.R."/>
        </authorList>
    </citation>
    <scope>NUCLEOTIDE SEQUENCE</scope>
    <source>
        <tissue evidence="1">Muscle</tissue>
    </source>
</reference>
<keyword evidence="2" id="KW-1185">Reference proteome</keyword>
<sequence>MSNLLLDLVKGLLRFRAPVEIILLIDYQVDRAYDLAVFWDMHPSETQEGLCFLLVGWWRHCCDLTDDFYQNLTAFILPLHFQKLDVSGRSLNFTLFEGKTGSQENLDDFLSFLKNLFCCVPPYDDVNVLQMFESLTFL</sequence>
<protein>
    <submittedName>
        <fullName evidence="1">Uncharacterized protein</fullName>
    </submittedName>
</protein>
<evidence type="ECO:0000313" key="1">
    <source>
        <dbReference type="EMBL" id="KAJ7417366.1"/>
    </source>
</evidence>
<evidence type="ECO:0000313" key="2">
    <source>
        <dbReference type="Proteomes" id="UP001145742"/>
    </source>
</evidence>
<organism evidence="1 2">
    <name type="scientific">Willisornis vidua</name>
    <name type="common">Xingu scale-backed antbird</name>
    <dbReference type="NCBI Taxonomy" id="1566151"/>
    <lineage>
        <taxon>Eukaryota</taxon>
        <taxon>Metazoa</taxon>
        <taxon>Chordata</taxon>
        <taxon>Craniata</taxon>
        <taxon>Vertebrata</taxon>
        <taxon>Euteleostomi</taxon>
        <taxon>Archelosauria</taxon>
        <taxon>Archosauria</taxon>
        <taxon>Dinosauria</taxon>
        <taxon>Saurischia</taxon>
        <taxon>Theropoda</taxon>
        <taxon>Coelurosauria</taxon>
        <taxon>Aves</taxon>
        <taxon>Neognathae</taxon>
        <taxon>Neoaves</taxon>
        <taxon>Telluraves</taxon>
        <taxon>Australaves</taxon>
        <taxon>Passeriformes</taxon>
        <taxon>Thamnophilidae</taxon>
        <taxon>Willisornis</taxon>
    </lineage>
</organism>
<name>A0ABQ9DF01_9PASS</name>
<dbReference type="Proteomes" id="UP001145742">
    <property type="component" value="Unassembled WGS sequence"/>
</dbReference>
<proteinExistence type="predicted"/>